<proteinExistence type="predicted"/>
<accession>A0A0W0Z8D0</accession>
<name>A0A0W0Z8D0_LEGSP</name>
<dbReference type="Proteomes" id="UP000054877">
    <property type="component" value="Unassembled WGS sequence"/>
</dbReference>
<dbReference type="AlphaFoldDB" id="A0A0W0Z8D0"/>
<dbReference type="RefSeq" id="WP_058482639.1">
    <property type="nucleotide sequence ID" value="NZ_CAAAII010000002.1"/>
</dbReference>
<keyword evidence="2" id="KW-1185">Reference proteome</keyword>
<dbReference type="EMBL" id="LNYX01000007">
    <property type="protein sequence ID" value="KTD65372.1"/>
    <property type="molecule type" value="Genomic_DNA"/>
</dbReference>
<protein>
    <submittedName>
        <fullName evidence="1">Uncharacterized protein</fullName>
    </submittedName>
</protein>
<organism evidence="1 2">
    <name type="scientific">Legionella spiritensis</name>
    <dbReference type="NCBI Taxonomy" id="452"/>
    <lineage>
        <taxon>Bacteria</taxon>
        <taxon>Pseudomonadati</taxon>
        <taxon>Pseudomonadota</taxon>
        <taxon>Gammaproteobacteria</taxon>
        <taxon>Legionellales</taxon>
        <taxon>Legionellaceae</taxon>
        <taxon>Legionella</taxon>
    </lineage>
</organism>
<evidence type="ECO:0000313" key="2">
    <source>
        <dbReference type="Proteomes" id="UP000054877"/>
    </source>
</evidence>
<comment type="caution">
    <text evidence="1">The sequence shown here is derived from an EMBL/GenBank/DDBJ whole genome shotgun (WGS) entry which is preliminary data.</text>
</comment>
<gene>
    <name evidence="1" type="ORF">Lspi_0689</name>
</gene>
<dbReference type="PATRIC" id="fig|452.5.peg.756"/>
<sequence length="204" mass="22661">MTLFFGSEDPFLLQHILSFAAPKTNLSLEKVDKALWDTYQNNPLLWEKTGAKNRDDFITRASQLPQELQKLVLEGVYNLPLAEDIFRAVPKNAPFIAASFLSDDNGIQAVKEGLIKPEQIFQLKTNLGQLLSDNGLQALREKLMTPEQFIILPSGPHCKILLSDNGLQALKDGFITPEKARGMSEDELHDYIETSVCSSGPACS</sequence>
<evidence type="ECO:0000313" key="1">
    <source>
        <dbReference type="EMBL" id="KTD65372.1"/>
    </source>
</evidence>
<reference evidence="1 2" key="1">
    <citation type="submission" date="2015-11" db="EMBL/GenBank/DDBJ databases">
        <title>Genomic analysis of 38 Legionella species identifies large and diverse effector repertoires.</title>
        <authorList>
            <person name="Burstein D."/>
            <person name="Amaro F."/>
            <person name="Zusman T."/>
            <person name="Lifshitz Z."/>
            <person name="Cohen O."/>
            <person name="Gilbert J.A."/>
            <person name="Pupko T."/>
            <person name="Shuman H.A."/>
            <person name="Segal G."/>
        </authorList>
    </citation>
    <scope>NUCLEOTIDE SEQUENCE [LARGE SCALE GENOMIC DNA]</scope>
    <source>
        <strain evidence="1 2">Mt.St.Helens-9</strain>
    </source>
</reference>